<dbReference type="EMBL" id="JAWHXQ010000017">
    <property type="protein sequence ID" value="MDV0613598.1"/>
    <property type="molecule type" value="Genomic_DNA"/>
</dbReference>
<name>A0AAE4SKJ9_9ENTR</name>
<proteinExistence type="predicted"/>
<dbReference type="Proteomes" id="UP001187239">
    <property type="component" value="Unassembled WGS sequence"/>
</dbReference>
<dbReference type="Pfam" id="PF13392">
    <property type="entry name" value="HNH_3"/>
    <property type="match status" value="1"/>
</dbReference>
<sequence>MTPEEKENALRAQARRCAEEITKAMSVKMTGDDMNTDLTNIKHFLNYNQETGIFTWLHPQGSKVKRGAIAGAVRPDGYVVIKICKKPYMAHRLAWLFIHGEWPASFIDHINLNRSDNRAINLRLATNSENMMNQSKRADNSSGVKGVDWHSRTKKWRARCMVSGVRHTVGMFNSKREAEKSIREFRNQVHGEFANHGVES</sequence>
<evidence type="ECO:0000313" key="2">
    <source>
        <dbReference type="EMBL" id="MDV0613598.1"/>
    </source>
</evidence>
<organism evidence="2 3">
    <name type="scientific">Klebsiella quasipneumoniae subsp. similipneumoniae</name>
    <dbReference type="NCBI Taxonomy" id="1463164"/>
    <lineage>
        <taxon>Bacteria</taxon>
        <taxon>Pseudomonadati</taxon>
        <taxon>Pseudomonadota</taxon>
        <taxon>Gammaproteobacteria</taxon>
        <taxon>Enterobacterales</taxon>
        <taxon>Enterobacteriaceae</taxon>
        <taxon>Klebsiella/Raoultella group</taxon>
        <taxon>Klebsiella</taxon>
        <taxon>Klebsiella pneumoniae complex</taxon>
    </lineage>
</organism>
<dbReference type="GO" id="GO:0004519">
    <property type="term" value="F:endonuclease activity"/>
    <property type="evidence" value="ECO:0007669"/>
    <property type="project" value="UniProtKB-KW"/>
</dbReference>
<keyword evidence="2" id="KW-0540">Nuclease</keyword>
<dbReference type="AlphaFoldDB" id="A0AAE4SKJ9"/>
<dbReference type="Gene3D" id="3.90.75.20">
    <property type="match status" value="1"/>
</dbReference>
<comment type="caution">
    <text evidence="2">The sequence shown here is derived from an EMBL/GenBank/DDBJ whole genome shotgun (WGS) entry which is preliminary data.</text>
</comment>
<evidence type="ECO:0000259" key="1">
    <source>
        <dbReference type="Pfam" id="PF13392"/>
    </source>
</evidence>
<dbReference type="SUPFAM" id="SSF54171">
    <property type="entry name" value="DNA-binding domain"/>
    <property type="match status" value="1"/>
</dbReference>
<dbReference type="SUPFAM" id="SSF54060">
    <property type="entry name" value="His-Me finger endonucleases"/>
    <property type="match status" value="1"/>
</dbReference>
<dbReference type="InterPro" id="IPR003615">
    <property type="entry name" value="HNH_nuc"/>
</dbReference>
<feature type="domain" description="HNH nuclease" evidence="1">
    <location>
        <begin position="88"/>
        <end position="132"/>
    </location>
</feature>
<evidence type="ECO:0000313" key="3">
    <source>
        <dbReference type="Proteomes" id="UP001187239"/>
    </source>
</evidence>
<accession>A0AAE4SKJ9</accession>
<protein>
    <submittedName>
        <fullName evidence="2">HNH endonuclease</fullName>
    </submittedName>
</protein>
<reference evidence="2" key="1">
    <citation type="submission" date="2023-10" db="EMBL/GenBank/DDBJ databases">
        <title>Surveillance and assessment of the effects of hospital wastewater treatment on clearance of pathogenic bacterial and antimicrobial resistance genes.</title>
        <authorList>
            <person name="Wu Y."/>
        </authorList>
    </citation>
    <scope>NUCLEOTIDE SEQUENCE</scope>
    <source>
        <strain evidence="2">23-M-SY-8</strain>
    </source>
</reference>
<dbReference type="RefSeq" id="WP_077269073.1">
    <property type="nucleotide sequence ID" value="NZ_JAWHXQ010000017.1"/>
</dbReference>
<keyword evidence="2" id="KW-0378">Hydrolase</keyword>
<gene>
    <name evidence="2" type="ORF">RZO73_24145</name>
</gene>
<keyword evidence="2" id="KW-0255">Endonuclease</keyword>
<dbReference type="InterPro" id="IPR044925">
    <property type="entry name" value="His-Me_finger_sf"/>
</dbReference>
<dbReference type="GO" id="GO:0003677">
    <property type="term" value="F:DNA binding"/>
    <property type="evidence" value="ECO:0007669"/>
    <property type="project" value="InterPro"/>
</dbReference>
<dbReference type="InterPro" id="IPR016177">
    <property type="entry name" value="DNA-bd_dom_sf"/>
</dbReference>